<keyword evidence="6" id="KW-1003">Cell membrane</keyword>
<evidence type="ECO:0000256" key="6">
    <source>
        <dbReference type="HAMAP-Rule" id="MF_00479"/>
    </source>
</evidence>
<dbReference type="InterPro" id="IPR007329">
    <property type="entry name" value="FMN-bd"/>
</dbReference>
<name>A0A7C3E3K4_9SPIR</name>
<keyword evidence="1 6" id="KW-0813">Transport</keyword>
<dbReference type="PROSITE" id="PS51257">
    <property type="entry name" value="PROKAR_LIPOPROTEIN"/>
    <property type="match status" value="1"/>
</dbReference>
<dbReference type="PIRSF" id="PIRSF006091">
    <property type="entry name" value="E_trnsport_RnfG"/>
    <property type="match status" value="1"/>
</dbReference>
<keyword evidence="6" id="KW-1278">Translocase</keyword>
<dbReference type="Pfam" id="PF04205">
    <property type="entry name" value="FMN_bind"/>
    <property type="match status" value="1"/>
</dbReference>
<keyword evidence="6" id="KW-1133">Transmembrane helix</keyword>
<accession>A0A7C3E3K4</accession>
<dbReference type="GO" id="GO:0005886">
    <property type="term" value="C:plasma membrane"/>
    <property type="evidence" value="ECO:0007669"/>
    <property type="project" value="UniProtKB-SubCell"/>
</dbReference>
<organism evidence="8">
    <name type="scientific">Gracilinema caldarium</name>
    <dbReference type="NCBI Taxonomy" id="215591"/>
    <lineage>
        <taxon>Bacteria</taxon>
        <taxon>Pseudomonadati</taxon>
        <taxon>Spirochaetota</taxon>
        <taxon>Spirochaetia</taxon>
        <taxon>Spirochaetales</taxon>
        <taxon>Breznakiellaceae</taxon>
        <taxon>Gracilinema</taxon>
    </lineage>
</organism>
<feature type="domain" description="FMN-binding" evidence="7">
    <location>
        <begin position="94"/>
        <end position="187"/>
    </location>
</feature>
<evidence type="ECO:0000313" key="8">
    <source>
        <dbReference type="EMBL" id="HFH30572.1"/>
    </source>
</evidence>
<keyword evidence="2 6" id="KW-0597">Phosphoprotein</keyword>
<keyword evidence="6" id="KW-0472">Membrane</keyword>
<proteinExistence type="inferred from homology"/>
<dbReference type="PANTHER" id="PTHR36118">
    <property type="entry name" value="ION-TRANSLOCATING OXIDOREDUCTASE COMPLEX SUBUNIT G"/>
    <property type="match status" value="1"/>
</dbReference>
<dbReference type="HAMAP" id="MF_00479">
    <property type="entry name" value="RsxG_RnfG"/>
    <property type="match status" value="1"/>
</dbReference>
<evidence type="ECO:0000256" key="5">
    <source>
        <dbReference type="ARBA" id="ARBA00022982"/>
    </source>
</evidence>
<comment type="cofactor">
    <cofactor evidence="6">
        <name>FMN</name>
        <dbReference type="ChEBI" id="CHEBI:58210"/>
    </cofactor>
</comment>
<keyword evidence="4 6" id="KW-0288">FMN</keyword>
<dbReference type="SMART" id="SM00900">
    <property type="entry name" value="FMN_bind"/>
    <property type="match status" value="1"/>
</dbReference>
<evidence type="ECO:0000256" key="4">
    <source>
        <dbReference type="ARBA" id="ARBA00022643"/>
    </source>
</evidence>
<comment type="caution">
    <text evidence="8">The sequence shown here is derived from an EMBL/GenBank/DDBJ whole genome shotgun (WGS) entry which is preliminary data.</text>
</comment>
<sequence length="199" mass="20618">MKNMVKLGFIMAVYATVACVSLAFVYTGTQKVIAERQKADLEAALKDLFPQGESFEEITGTLQSPDTSVAFKNEYVIKKDNAPIGVAVRGVGASYGGPVTVLVGVGADGKIAGVKVLENKDTPGLGANAANPSYFVDRASGITFYGQFKGKSLSDPFEVKGDVIAITASTITSKAVTRVVKTAGQTAGAWLAAQTGGSK</sequence>
<dbReference type="GO" id="GO:0022900">
    <property type="term" value="P:electron transport chain"/>
    <property type="evidence" value="ECO:0007669"/>
    <property type="project" value="UniProtKB-UniRule"/>
</dbReference>
<dbReference type="EMBL" id="DSVL01000426">
    <property type="protein sequence ID" value="HFH30572.1"/>
    <property type="molecule type" value="Genomic_DNA"/>
</dbReference>
<evidence type="ECO:0000256" key="2">
    <source>
        <dbReference type="ARBA" id="ARBA00022553"/>
    </source>
</evidence>
<comment type="subcellular location">
    <subcellularLocation>
        <location evidence="6">Cell membrane</location>
        <topology evidence="6">Single-pass membrane protein</topology>
    </subcellularLocation>
</comment>
<dbReference type="AlphaFoldDB" id="A0A7C3E3K4"/>
<evidence type="ECO:0000256" key="1">
    <source>
        <dbReference type="ARBA" id="ARBA00022448"/>
    </source>
</evidence>
<evidence type="ECO:0000256" key="3">
    <source>
        <dbReference type="ARBA" id="ARBA00022630"/>
    </source>
</evidence>
<comment type="subunit">
    <text evidence="6">The complex is composed of six subunits: RnfA, RnfB, RnfC, RnfD, RnfE and RnfG.</text>
</comment>
<reference evidence="8" key="1">
    <citation type="journal article" date="2020" name="mSystems">
        <title>Genome- and Community-Level Interaction Insights into Carbon Utilization and Element Cycling Functions of Hydrothermarchaeota in Hydrothermal Sediment.</title>
        <authorList>
            <person name="Zhou Z."/>
            <person name="Liu Y."/>
            <person name="Xu W."/>
            <person name="Pan J."/>
            <person name="Luo Z.H."/>
            <person name="Li M."/>
        </authorList>
    </citation>
    <scope>NUCLEOTIDE SEQUENCE [LARGE SCALE GENOMIC DNA]</scope>
    <source>
        <strain evidence="8">SpSt-503</strain>
    </source>
</reference>
<keyword evidence="6" id="KW-0812">Transmembrane</keyword>
<feature type="modified residue" description="FMN phosphoryl threonine" evidence="6">
    <location>
        <position position="170"/>
    </location>
</feature>
<comment type="function">
    <text evidence="6">Part of a membrane-bound complex that couples electron transfer with translocation of ions across the membrane.</text>
</comment>
<dbReference type="PANTHER" id="PTHR36118:SF1">
    <property type="entry name" value="ION-TRANSLOCATING OXIDOREDUCTASE COMPLEX SUBUNIT G"/>
    <property type="match status" value="1"/>
</dbReference>
<gene>
    <name evidence="6" type="primary">rnfG</name>
    <name evidence="8" type="ORF">ENS59_13870</name>
</gene>
<keyword evidence="3 6" id="KW-0285">Flavoprotein</keyword>
<dbReference type="GO" id="GO:0010181">
    <property type="term" value="F:FMN binding"/>
    <property type="evidence" value="ECO:0007669"/>
    <property type="project" value="InterPro"/>
</dbReference>
<keyword evidence="5 6" id="KW-0249">Electron transport</keyword>
<dbReference type="EC" id="7.-.-.-" evidence="6"/>
<comment type="similarity">
    <text evidence="6">Belongs to the RnfG family.</text>
</comment>
<protein>
    <recommendedName>
        <fullName evidence="6">Ion-translocating oxidoreductase complex subunit G</fullName>
        <ecNumber evidence="6">7.-.-.-</ecNumber>
    </recommendedName>
    <alternativeName>
        <fullName evidence="6">Rnf electron transport complex subunit G</fullName>
    </alternativeName>
</protein>
<dbReference type="InterPro" id="IPR010209">
    <property type="entry name" value="Ion_transpt_RnfG/RsxG"/>
</dbReference>
<evidence type="ECO:0000259" key="7">
    <source>
        <dbReference type="SMART" id="SM00900"/>
    </source>
</evidence>
<dbReference type="GO" id="GO:0009055">
    <property type="term" value="F:electron transfer activity"/>
    <property type="evidence" value="ECO:0007669"/>
    <property type="project" value="InterPro"/>
</dbReference>